<dbReference type="Gene3D" id="1.20.5.170">
    <property type="match status" value="1"/>
</dbReference>
<keyword evidence="9" id="KW-1133">Transmembrane helix</keyword>
<keyword evidence="9" id="KW-0472">Membrane</keyword>
<keyword evidence="4" id="KW-0805">Transcription regulation</keyword>
<protein>
    <submittedName>
        <fullName evidence="12">BZIP transcription factor 60</fullName>
    </submittedName>
</protein>
<evidence type="ECO:0000256" key="9">
    <source>
        <dbReference type="SAM" id="Phobius"/>
    </source>
</evidence>
<evidence type="ECO:0000313" key="12">
    <source>
        <dbReference type="RefSeq" id="XP_010478987.1"/>
    </source>
</evidence>
<evidence type="ECO:0000313" key="11">
    <source>
        <dbReference type="Proteomes" id="UP000694864"/>
    </source>
</evidence>
<dbReference type="GeneID" id="104757902"/>
<dbReference type="PROSITE" id="PS50217">
    <property type="entry name" value="BZIP"/>
    <property type="match status" value="1"/>
</dbReference>
<name>A0ABM0X0W6_CAMSA</name>
<feature type="compositionally biased region" description="Basic and acidic residues" evidence="8">
    <location>
        <begin position="122"/>
        <end position="137"/>
    </location>
</feature>
<dbReference type="Pfam" id="PF07716">
    <property type="entry name" value="bZIP_2"/>
    <property type="match status" value="1"/>
</dbReference>
<comment type="subcellular location">
    <subcellularLocation>
        <location evidence="2">Endoplasmic reticulum membrane</location>
        <topology evidence="2">Single-pass membrane protein</topology>
    </subcellularLocation>
    <subcellularLocation>
        <location evidence="1">Nucleus</location>
    </subcellularLocation>
</comment>
<keyword evidence="7" id="KW-0539">Nucleus</keyword>
<dbReference type="SMART" id="SM00338">
    <property type="entry name" value="BRLZ"/>
    <property type="match status" value="1"/>
</dbReference>
<organism evidence="11 12">
    <name type="scientific">Camelina sativa</name>
    <name type="common">False flax</name>
    <name type="synonym">Myagrum sativum</name>
    <dbReference type="NCBI Taxonomy" id="90675"/>
    <lineage>
        <taxon>Eukaryota</taxon>
        <taxon>Viridiplantae</taxon>
        <taxon>Streptophyta</taxon>
        <taxon>Embryophyta</taxon>
        <taxon>Tracheophyta</taxon>
        <taxon>Spermatophyta</taxon>
        <taxon>Magnoliopsida</taxon>
        <taxon>eudicotyledons</taxon>
        <taxon>Gunneridae</taxon>
        <taxon>Pentapetalae</taxon>
        <taxon>rosids</taxon>
        <taxon>malvids</taxon>
        <taxon>Brassicales</taxon>
        <taxon>Brassicaceae</taxon>
        <taxon>Camelineae</taxon>
        <taxon>Camelina</taxon>
    </lineage>
</organism>
<dbReference type="PROSITE" id="PS00036">
    <property type="entry name" value="BZIP_BASIC"/>
    <property type="match status" value="1"/>
</dbReference>
<comment type="similarity">
    <text evidence="3">Belongs to the bZIP family.</text>
</comment>
<dbReference type="SUPFAM" id="SSF57959">
    <property type="entry name" value="Leucine zipper domain"/>
    <property type="match status" value="1"/>
</dbReference>
<feature type="transmembrane region" description="Helical" evidence="9">
    <location>
        <begin position="231"/>
        <end position="256"/>
    </location>
</feature>
<accession>A0ABM0X0W6</accession>
<reference evidence="12" key="2">
    <citation type="submission" date="2025-08" db="UniProtKB">
        <authorList>
            <consortium name="RefSeq"/>
        </authorList>
    </citation>
    <scope>IDENTIFICATION</scope>
    <source>
        <tissue evidence="12">Leaf</tissue>
    </source>
</reference>
<evidence type="ECO:0000256" key="3">
    <source>
        <dbReference type="ARBA" id="ARBA00007163"/>
    </source>
</evidence>
<dbReference type="RefSeq" id="XP_010478987.1">
    <property type="nucleotide sequence ID" value="XM_010480685.2"/>
</dbReference>
<dbReference type="InterPro" id="IPR004827">
    <property type="entry name" value="bZIP"/>
</dbReference>
<evidence type="ECO:0000256" key="2">
    <source>
        <dbReference type="ARBA" id="ARBA00004389"/>
    </source>
</evidence>
<gene>
    <name evidence="12" type="primary">LOC104757902</name>
</gene>
<feature type="region of interest" description="Disordered" evidence="8">
    <location>
        <begin position="105"/>
        <end position="166"/>
    </location>
</feature>
<feature type="domain" description="BZIP" evidence="10">
    <location>
        <begin position="151"/>
        <end position="208"/>
    </location>
</feature>
<evidence type="ECO:0000256" key="1">
    <source>
        <dbReference type="ARBA" id="ARBA00004123"/>
    </source>
</evidence>
<keyword evidence="11" id="KW-1185">Reference proteome</keyword>
<evidence type="ECO:0000259" key="10">
    <source>
        <dbReference type="PROSITE" id="PS50217"/>
    </source>
</evidence>
<keyword evidence="6" id="KW-0804">Transcription</keyword>
<keyword evidence="9" id="KW-0812">Transmembrane</keyword>
<evidence type="ECO:0000256" key="4">
    <source>
        <dbReference type="ARBA" id="ARBA00023015"/>
    </source>
</evidence>
<proteinExistence type="inferred from homology"/>
<keyword evidence="5" id="KW-0238">DNA-binding</keyword>
<dbReference type="PANTHER" id="PTHR47416">
    <property type="entry name" value="BASIC-LEUCINE ZIPPER TRANSCRIPTION FACTOR F-RELATED"/>
    <property type="match status" value="1"/>
</dbReference>
<evidence type="ECO:0000256" key="7">
    <source>
        <dbReference type="ARBA" id="ARBA00023242"/>
    </source>
</evidence>
<dbReference type="CDD" id="cd14704">
    <property type="entry name" value="bZIP_HY5-like"/>
    <property type="match status" value="1"/>
</dbReference>
<sequence length="307" mass="34475">MAEEFGSFDLLIDDDLFFDFDPSIVIDSPPAEDFFRSSPDSWIGEIESKLMSDENQEEEESLLELDHESVSEFIADLLVDYPISDSGTVDLVTVQAAAGKESTDLLVEKKSNDSGSEVQDDDSGKESTDLLVEKKANDSGSEVQDDDDDAGAKKRRRRVRNRDAAVRSRERKKEYVQDLEKKSKYLERECLRLGRMLECFVAENQSLRYCLQKGGSGNNTPMMTRQESAVLLLESLLLGSLLWLLGVNFICLFPYLSHTKCYLLQSEPEKLVLNGLGTSTKPSNTGVSRRCKGSRPRMKFQILTLVA</sequence>
<reference evidence="11" key="1">
    <citation type="journal article" date="2014" name="Nat. Commun.">
        <title>The emerging biofuel crop Camelina sativa retains a highly undifferentiated hexaploid genome structure.</title>
        <authorList>
            <person name="Kagale S."/>
            <person name="Koh C."/>
            <person name="Nixon J."/>
            <person name="Bollina V."/>
            <person name="Clarke W.E."/>
            <person name="Tuteja R."/>
            <person name="Spillane C."/>
            <person name="Robinson S.J."/>
            <person name="Links M.G."/>
            <person name="Clarke C."/>
            <person name="Higgins E.E."/>
            <person name="Huebert T."/>
            <person name="Sharpe A.G."/>
            <person name="Parkin I.A."/>
        </authorList>
    </citation>
    <scope>NUCLEOTIDE SEQUENCE [LARGE SCALE GENOMIC DNA]</scope>
    <source>
        <strain evidence="11">cv. DH55</strain>
    </source>
</reference>
<dbReference type="Proteomes" id="UP000694864">
    <property type="component" value="Chromosome 17"/>
</dbReference>
<dbReference type="PANTHER" id="PTHR47416:SF8">
    <property type="entry name" value="BASIC-LEUCINE ZIPPER TRANSCRIPTION FACTOR E-RELATED"/>
    <property type="match status" value="1"/>
</dbReference>
<evidence type="ECO:0000256" key="6">
    <source>
        <dbReference type="ARBA" id="ARBA00023163"/>
    </source>
</evidence>
<evidence type="ECO:0000256" key="8">
    <source>
        <dbReference type="SAM" id="MobiDB-lite"/>
    </source>
</evidence>
<evidence type="ECO:0000256" key="5">
    <source>
        <dbReference type="ARBA" id="ARBA00023125"/>
    </source>
</evidence>
<dbReference type="InterPro" id="IPR046347">
    <property type="entry name" value="bZIP_sf"/>
</dbReference>